<dbReference type="Gene3D" id="3.60.10.10">
    <property type="entry name" value="Endonuclease/exonuclease/phosphatase"/>
    <property type="match status" value="1"/>
</dbReference>
<dbReference type="InterPro" id="IPR036691">
    <property type="entry name" value="Endo/exonu/phosph_ase_sf"/>
</dbReference>
<gene>
    <name evidence="2" type="ORF">Pcinc_002806</name>
</gene>
<comment type="caution">
    <text evidence="2">The sequence shown here is derived from an EMBL/GenBank/DDBJ whole genome shotgun (WGS) entry which is preliminary data.</text>
</comment>
<evidence type="ECO:0008006" key="4">
    <source>
        <dbReference type="Google" id="ProtNLM"/>
    </source>
</evidence>
<evidence type="ECO:0000313" key="3">
    <source>
        <dbReference type="Proteomes" id="UP001286313"/>
    </source>
</evidence>
<dbReference type="AlphaFoldDB" id="A0AAE1GPN2"/>
<dbReference type="SUPFAM" id="SSF56219">
    <property type="entry name" value="DNase I-like"/>
    <property type="match status" value="1"/>
</dbReference>
<protein>
    <recommendedName>
        <fullName evidence="4">Craniofacial development protein 2-like</fullName>
    </recommendedName>
</protein>
<dbReference type="Proteomes" id="UP001286313">
    <property type="component" value="Unassembled WGS sequence"/>
</dbReference>
<keyword evidence="3" id="KW-1185">Reference proteome</keyword>
<dbReference type="EMBL" id="JAWQEG010000215">
    <property type="protein sequence ID" value="KAK3893373.1"/>
    <property type="molecule type" value="Genomic_DNA"/>
</dbReference>
<evidence type="ECO:0000256" key="1">
    <source>
        <dbReference type="SAM" id="MobiDB-lite"/>
    </source>
</evidence>
<name>A0AAE1GPN2_PETCI</name>
<dbReference type="InterPro" id="IPR027124">
    <property type="entry name" value="Swc5/CFDP1/2"/>
</dbReference>
<dbReference type="PANTHER" id="PTHR23227:SF83">
    <property type="entry name" value="ENDONUCLEASE_EXONUCLEASE_PHOSPHATASE DOMAIN-CONTAINING PROTEIN"/>
    <property type="match status" value="1"/>
</dbReference>
<proteinExistence type="predicted"/>
<dbReference type="PANTHER" id="PTHR23227">
    <property type="entry name" value="BUCENTAUR RELATED"/>
    <property type="match status" value="1"/>
</dbReference>
<reference evidence="2" key="1">
    <citation type="submission" date="2023-10" db="EMBL/GenBank/DDBJ databases">
        <title>Genome assemblies of two species of porcelain crab, Petrolisthes cinctipes and Petrolisthes manimaculis (Anomura: Porcellanidae).</title>
        <authorList>
            <person name="Angst P."/>
        </authorList>
    </citation>
    <scope>NUCLEOTIDE SEQUENCE</scope>
    <source>
        <strain evidence="2">PB745_01</strain>
        <tissue evidence="2">Gill</tissue>
    </source>
</reference>
<evidence type="ECO:0000313" key="2">
    <source>
        <dbReference type="EMBL" id="KAK3893373.1"/>
    </source>
</evidence>
<accession>A0AAE1GPN2</accession>
<sequence>MIEGKSERYKLFWIGNDKGTGGVGIFLAEKWVDNVIEVNRVSNRIIQMKLMVGETIFTAISVYVPQCGLSEEAKDGFYDRLIAVASKVSEKEVLAVAGDFNGHVGKTSDGFEEVHEGNGYGERNTEGERILEFGFAMDMLVANTVFKKRESHLVTYESGTAKTQVDYLLVRKKDRKLLSDVKVIPSEEIVTQHKPVVCDFKVKKVCQVKRKFIPRRKIWRLNEEQVKREFKDQVDELLGTNPRTASGSVEEQWKKLKDTLLTVTEQTCGWTKGPPRHKVTWWWNEEVENSIKEKRKLWSDWKRGLVNKEMYLVAKRTARRAIYKAKTEAEKARFADILRRDDEKNEVFRIAKQMAKTNQDIVGEKCIRNDDGVLAINEQDKKDAWKCYYERLLNTEFPRDRENLEVTEAVDGLAIRIEKEMVREAHWVHKKCSGITGRLKDDKRFMCKRCKKMAVADDSDIEKVYLDGEAIEVVEKFCYLGDTIGAQGGAGAGVMARVRRGWSKFRELLPLLTSRALPLLTKGRVYQACVRSVMMYGSETWPLNAQAKVEVSSHWARQTEMLIKRLVTPMMKQLNDHLDKMVGVPRRTVEYHGRRATSERQNAGATKLPDDDTRRWESLAEQLRIMNLKPTVKQWKRWNSRGGAEPDDEEDNVHKESSGIANLRRQSPTNATFRALLTGTLGGCINQCHVLAVM</sequence>
<organism evidence="2 3">
    <name type="scientific">Petrolisthes cinctipes</name>
    <name type="common">Flat porcelain crab</name>
    <dbReference type="NCBI Taxonomy" id="88211"/>
    <lineage>
        <taxon>Eukaryota</taxon>
        <taxon>Metazoa</taxon>
        <taxon>Ecdysozoa</taxon>
        <taxon>Arthropoda</taxon>
        <taxon>Crustacea</taxon>
        <taxon>Multicrustacea</taxon>
        <taxon>Malacostraca</taxon>
        <taxon>Eumalacostraca</taxon>
        <taxon>Eucarida</taxon>
        <taxon>Decapoda</taxon>
        <taxon>Pleocyemata</taxon>
        <taxon>Anomura</taxon>
        <taxon>Galatheoidea</taxon>
        <taxon>Porcellanidae</taxon>
        <taxon>Petrolisthes</taxon>
    </lineage>
</organism>
<feature type="region of interest" description="Disordered" evidence="1">
    <location>
        <begin position="638"/>
        <end position="666"/>
    </location>
</feature>